<dbReference type="EMBL" id="HG917868">
    <property type="protein sequence ID" value="CDM67502.1"/>
    <property type="molecule type" value="Genomic_DNA"/>
</dbReference>
<evidence type="ECO:0000313" key="2">
    <source>
        <dbReference type="Proteomes" id="UP000019426"/>
    </source>
</evidence>
<dbReference type="PATRIC" id="fig|1216932.3.peg.314"/>
<dbReference type="KEGG" id="clt:CM240_0335"/>
<evidence type="ECO:0008006" key="3">
    <source>
        <dbReference type="Google" id="ProtNLM"/>
    </source>
</evidence>
<dbReference type="AlphaFoldDB" id="W6RZR2"/>
<sequence>MTLNNIMQYIESEYSIINNTHCKYCNGMFITEEILVEVLNTGALDVFHCTCENCGAEKTFKFNAPFIGVPSQYKLN</sequence>
<accession>W6RZR2</accession>
<protein>
    <recommendedName>
        <fullName evidence="3">Metal-binding protein</fullName>
    </recommendedName>
</protein>
<name>W6RZR2_9CLOT</name>
<organism evidence="1 2">
    <name type="scientific">Clostridium bornimense</name>
    <dbReference type="NCBI Taxonomy" id="1216932"/>
    <lineage>
        <taxon>Bacteria</taxon>
        <taxon>Bacillati</taxon>
        <taxon>Bacillota</taxon>
        <taxon>Clostridia</taxon>
        <taxon>Eubacteriales</taxon>
        <taxon>Clostridiaceae</taxon>
        <taxon>Clostridium</taxon>
    </lineage>
</organism>
<reference evidence="1 2" key="1">
    <citation type="submission" date="2013-11" db="EMBL/GenBank/DDBJ databases">
        <title>Complete genome sequence of Clostridum sp. M2/40.</title>
        <authorList>
            <person name="Wibberg D."/>
            <person name="Puehler A."/>
            <person name="Schlueter A."/>
        </authorList>
    </citation>
    <scope>NUCLEOTIDE SEQUENCE [LARGE SCALE GENOMIC DNA]</scope>
    <source>
        <strain evidence="2">M2/40</strain>
    </source>
</reference>
<evidence type="ECO:0000313" key="1">
    <source>
        <dbReference type="EMBL" id="CDM67502.1"/>
    </source>
</evidence>
<dbReference type="OrthoDB" id="1913450at2"/>
<keyword evidence="2" id="KW-1185">Reference proteome</keyword>
<dbReference type="RefSeq" id="WP_044035947.1">
    <property type="nucleotide sequence ID" value="NZ_HG917868.1"/>
</dbReference>
<dbReference type="STRING" id="1216932.CM240_0335"/>
<dbReference type="eggNOG" id="ENOG50334IX">
    <property type="taxonomic scope" value="Bacteria"/>
</dbReference>
<gene>
    <name evidence="1" type="ORF">CM240_0335</name>
</gene>
<dbReference type="HOGENOM" id="CLU_2583412_0_0_9"/>
<proteinExistence type="predicted"/>
<dbReference type="Proteomes" id="UP000019426">
    <property type="component" value="Chromosome M2/40_rep1"/>
</dbReference>